<dbReference type="Pfam" id="PF01497">
    <property type="entry name" value="Peripla_BP_2"/>
    <property type="match status" value="1"/>
</dbReference>
<dbReference type="AlphaFoldDB" id="A0A316I1G8"/>
<feature type="domain" description="Fe/B12 periplasmic-binding" evidence="1">
    <location>
        <begin position="1"/>
        <end position="256"/>
    </location>
</feature>
<evidence type="ECO:0000313" key="2">
    <source>
        <dbReference type="EMBL" id="PWK86829.1"/>
    </source>
</evidence>
<proteinExistence type="predicted"/>
<dbReference type="PANTHER" id="PTHR30535">
    <property type="entry name" value="VITAMIN B12-BINDING PROTEIN"/>
    <property type="match status" value="1"/>
</dbReference>
<dbReference type="EMBL" id="QGHC01000007">
    <property type="protein sequence ID" value="PWK86829.1"/>
    <property type="molecule type" value="Genomic_DNA"/>
</dbReference>
<keyword evidence="3" id="KW-1185">Reference proteome</keyword>
<dbReference type="RefSeq" id="WP_170120208.1">
    <property type="nucleotide sequence ID" value="NZ_MSZV01000014.1"/>
</dbReference>
<evidence type="ECO:0000259" key="1">
    <source>
        <dbReference type="PROSITE" id="PS50983"/>
    </source>
</evidence>
<dbReference type="InterPro" id="IPR050902">
    <property type="entry name" value="ABC_Transporter_SBP"/>
</dbReference>
<reference evidence="2 3" key="1">
    <citation type="submission" date="2018-05" db="EMBL/GenBank/DDBJ databases">
        <title>Genomic Encyclopedia of Type Strains, Phase IV (KMG-IV): sequencing the most valuable type-strain genomes for metagenomic binning, comparative biology and taxonomic classification.</title>
        <authorList>
            <person name="Goeker M."/>
        </authorList>
    </citation>
    <scope>NUCLEOTIDE SEQUENCE [LARGE SCALE GENOMIC DNA]</scope>
    <source>
        <strain evidence="2 3">DSM 14263</strain>
    </source>
</reference>
<dbReference type="InterPro" id="IPR002491">
    <property type="entry name" value="ABC_transptr_periplasmic_BD"/>
</dbReference>
<dbReference type="Gene3D" id="3.40.50.1980">
    <property type="entry name" value="Nitrogenase molybdenum iron protein domain"/>
    <property type="match status" value="2"/>
</dbReference>
<dbReference type="Proteomes" id="UP000245812">
    <property type="component" value="Unassembled WGS sequence"/>
</dbReference>
<name>A0A316I1G8_9GAMM</name>
<sequence>MVALGGDITEAVYELGAGAALVGVDSTSQWPDAARKLPDVGYVRQLAAEGVLSLRPSLVLATHDAGPPQALAQLRQAGVRIETMPPTRAPADVVAKLRRLGALLGRPAAAERLARQLEGEYAALARDVAAMPRHPRVAFLMTAGAGSPMAAGRDTAADAAIALAGGVNAVHGYAGYKPVSAEALVALAPDAIVLMRERADALGGVDGVLRLPGVAQTPAGRARRIVFVDGQALLGFGPRNAAQERALQRTLAAAAP</sequence>
<evidence type="ECO:0000313" key="3">
    <source>
        <dbReference type="Proteomes" id="UP000245812"/>
    </source>
</evidence>
<accession>A0A316I1G8</accession>
<protein>
    <submittedName>
        <fullName evidence="2">Iron complex transport system substrate-binding protein</fullName>
    </submittedName>
</protein>
<dbReference type="SUPFAM" id="SSF53807">
    <property type="entry name" value="Helical backbone' metal receptor"/>
    <property type="match status" value="1"/>
</dbReference>
<gene>
    <name evidence="2" type="ORF">C7456_107220</name>
</gene>
<dbReference type="PROSITE" id="PS50983">
    <property type="entry name" value="FE_B12_PBP"/>
    <property type="match status" value="1"/>
</dbReference>
<comment type="caution">
    <text evidence="2">The sequence shown here is derived from an EMBL/GenBank/DDBJ whole genome shotgun (WGS) entry which is preliminary data.</text>
</comment>
<dbReference type="PANTHER" id="PTHR30535:SF4">
    <property type="entry name" value="HEMIN-BINDING PERIPLASMIC PROTEIN HMUT"/>
    <property type="match status" value="1"/>
</dbReference>
<organism evidence="2 3">
    <name type="scientific">Fulvimonas soli</name>
    <dbReference type="NCBI Taxonomy" id="155197"/>
    <lineage>
        <taxon>Bacteria</taxon>
        <taxon>Pseudomonadati</taxon>
        <taxon>Pseudomonadota</taxon>
        <taxon>Gammaproteobacteria</taxon>
        <taxon>Lysobacterales</taxon>
        <taxon>Rhodanobacteraceae</taxon>
        <taxon>Fulvimonas</taxon>
    </lineage>
</organism>